<organism evidence="1 2">
    <name type="scientific">Caenorhabditis tropicalis</name>
    <dbReference type="NCBI Taxonomy" id="1561998"/>
    <lineage>
        <taxon>Eukaryota</taxon>
        <taxon>Metazoa</taxon>
        <taxon>Ecdysozoa</taxon>
        <taxon>Nematoda</taxon>
        <taxon>Chromadorea</taxon>
        <taxon>Rhabditida</taxon>
        <taxon>Rhabditina</taxon>
        <taxon>Rhabditomorpha</taxon>
        <taxon>Rhabditoidea</taxon>
        <taxon>Rhabditidae</taxon>
        <taxon>Peloderinae</taxon>
        <taxon>Caenorhabditis</taxon>
    </lineage>
</organism>
<sequence length="105" mass="11891">MHTDQWTEWNRKNCTLEFVDAKGRVCTAVRRISLTTGVCQQHIKIHFVPKQVTKASAQSEEHALAIGHADGTIHTLSNKVCDFKKAILLHLGVPKAIFKYVVFYD</sequence>
<evidence type="ECO:0000313" key="2">
    <source>
        <dbReference type="WBParaSite" id="Csp11.Scaffold589.g5007.t1"/>
    </source>
</evidence>
<accession>A0A1I7TE06</accession>
<keyword evidence="1" id="KW-1185">Reference proteome</keyword>
<dbReference type="WBParaSite" id="Csp11.Scaffold589.g5007.t1">
    <property type="protein sequence ID" value="Csp11.Scaffold589.g5007.t1"/>
    <property type="gene ID" value="Csp11.Scaffold589.g5007"/>
</dbReference>
<reference evidence="2" key="1">
    <citation type="submission" date="2016-11" db="UniProtKB">
        <authorList>
            <consortium name="WormBaseParasite"/>
        </authorList>
    </citation>
    <scope>IDENTIFICATION</scope>
</reference>
<evidence type="ECO:0000313" key="1">
    <source>
        <dbReference type="Proteomes" id="UP000095282"/>
    </source>
</evidence>
<dbReference type="eggNOG" id="KOG0962">
    <property type="taxonomic scope" value="Eukaryota"/>
</dbReference>
<dbReference type="STRING" id="1561998.A0A1I7TE06"/>
<dbReference type="AlphaFoldDB" id="A0A1I7TE06"/>
<protein>
    <submittedName>
        <fullName evidence="2">DDE Tnp4 domain-containing protein</fullName>
    </submittedName>
</protein>
<name>A0A1I7TE06_9PELO</name>
<dbReference type="Proteomes" id="UP000095282">
    <property type="component" value="Unplaced"/>
</dbReference>
<proteinExistence type="predicted"/>